<dbReference type="Proteomes" id="UP000887572">
    <property type="component" value="Unplaced"/>
</dbReference>
<evidence type="ECO:0000313" key="2">
    <source>
        <dbReference type="WBParaSite" id="Gr19_v10_g14813.t3"/>
    </source>
</evidence>
<dbReference type="AlphaFoldDB" id="A0A914H8T2"/>
<dbReference type="WBParaSite" id="Gr19_v10_g14813.t3">
    <property type="protein sequence ID" value="Gr19_v10_g14813.t3"/>
    <property type="gene ID" value="Gr19_v10_g14813"/>
</dbReference>
<evidence type="ECO:0000313" key="1">
    <source>
        <dbReference type="Proteomes" id="UP000887572"/>
    </source>
</evidence>
<reference evidence="2" key="1">
    <citation type="submission" date="2022-11" db="UniProtKB">
        <authorList>
            <consortium name="WormBaseParasite"/>
        </authorList>
    </citation>
    <scope>IDENTIFICATION</scope>
</reference>
<organism evidence="1 2">
    <name type="scientific">Globodera rostochiensis</name>
    <name type="common">Golden nematode worm</name>
    <name type="synonym">Heterodera rostochiensis</name>
    <dbReference type="NCBI Taxonomy" id="31243"/>
    <lineage>
        <taxon>Eukaryota</taxon>
        <taxon>Metazoa</taxon>
        <taxon>Ecdysozoa</taxon>
        <taxon>Nematoda</taxon>
        <taxon>Chromadorea</taxon>
        <taxon>Rhabditida</taxon>
        <taxon>Tylenchina</taxon>
        <taxon>Tylenchomorpha</taxon>
        <taxon>Tylenchoidea</taxon>
        <taxon>Heteroderidae</taxon>
        <taxon>Heteroderinae</taxon>
        <taxon>Globodera</taxon>
    </lineage>
</organism>
<keyword evidence="1" id="KW-1185">Reference proteome</keyword>
<accession>A0A914H8T2</accession>
<sequence length="640" mass="75481">MTNSNPGDACANLKVGFGAIAFKFLVDGLRYDKSMERNIANEFNKNILCPEEQLPRPVVDQLLMLTFSFAVRLLMSIEFGLFPSIVEWQMETLLSAYKILSTKSDVNGIFPFKIIQCSADISHWYWTESEYTAEHKQYIQNFKFVLKLSDFSLTSFEVYKLLETIIIDVETMEDISNVRAVEQQPPALYTFVKQYFVEKLGKKTLKHFCNRPTSNKKLLRYELLDVGAELHARVDFNYYELRDDSGVKWDEYKNIYYFNLDMNNNNTNRARKLELFDEPLTNYTIAIQIDVDKCKGVTQFAEALRKIVVALQKYSGEVKYDEKDQLMSFPPKLAEHFLQRIYTTLTESKLTSICQIGEELDFVETMQNVASTEKLEFVRRKKIIPIEVNTHFFKLLFSLAFRLSLQIERPDLAGKYLKAFGTAYNCIELDNWMKKHSFFQFKINISHEIVEINLPNWKLPDYMQIENMKELRQQKVKRNFDFLLSLSNCAPTFYEILKVAKKLGEIELPKDDAIGELIENDVKKYFDENLINFDKAINLNIDFSPHNELRQIVREIVEEIEQILKNDNWNFAHLNFTKIVEWNLLEYDLHKIGNDQKWEEIEHLRGESQKAYSNWYSEKNEEEKFNYKEMKKLIKVLRGI</sequence>
<name>A0A914H8T2_GLORO</name>
<proteinExistence type="predicted"/>
<protein>
    <submittedName>
        <fullName evidence="2">Uncharacterized protein</fullName>
    </submittedName>
</protein>